<feature type="domain" description="C3H1-type" evidence="5">
    <location>
        <begin position="792"/>
        <end position="807"/>
    </location>
</feature>
<dbReference type="SUPFAM" id="SSF90229">
    <property type="entry name" value="CCCH zinc finger"/>
    <property type="match status" value="1"/>
</dbReference>
<accession>A0ABN9XPH2</accession>
<feature type="zinc finger region" description="C3H1-type" evidence="4">
    <location>
        <begin position="758"/>
        <end position="784"/>
    </location>
</feature>
<organism evidence="6 7">
    <name type="scientific">Prorocentrum cordatum</name>
    <dbReference type="NCBI Taxonomy" id="2364126"/>
    <lineage>
        <taxon>Eukaryota</taxon>
        <taxon>Sar</taxon>
        <taxon>Alveolata</taxon>
        <taxon>Dinophyceae</taxon>
        <taxon>Prorocentrales</taxon>
        <taxon>Prorocentraceae</taxon>
        <taxon>Prorocentrum</taxon>
    </lineage>
</organism>
<keyword evidence="1 4" id="KW-0479">Metal-binding</keyword>
<dbReference type="InterPro" id="IPR036855">
    <property type="entry name" value="Znf_CCCH_sf"/>
</dbReference>
<feature type="zinc finger region" description="C3H1-type" evidence="4">
    <location>
        <begin position="792"/>
        <end position="807"/>
    </location>
</feature>
<evidence type="ECO:0000313" key="7">
    <source>
        <dbReference type="Proteomes" id="UP001189429"/>
    </source>
</evidence>
<evidence type="ECO:0000256" key="1">
    <source>
        <dbReference type="ARBA" id="ARBA00022723"/>
    </source>
</evidence>
<dbReference type="PROSITE" id="PS50103">
    <property type="entry name" value="ZF_C3H1"/>
    <property type="match status" value="3"/>
</dbReference>
<evidence type="ECO:0000256" key="4">
    <source>
        <dbReference type="PROSITE-ProRule" id="PRU00723"/>
    </source>
</evidence>
<dbReference type="InterPro" id="IPR000571">
    <property type="entry name" value="Znf_CCCH"/>
</dbReference>
<proteinExistence type="predicted"/>
<feature type="domain" description="C3H1-type" evidence="5">
    <location>
        <begin position="758"/>
        <end position="784"/>
    </location>
</feature>
<evidence type="ECO:0000259" key="5">
    <source>
        <dbReference type="PROSITE" id="PS50103"/>
    </source>
</evidence>
<feature type="non-terminal residue" evidence="6">
    <location>
        <position position="807"/>
    </location>
</feature>
<keyword evidence="3 4" id="KW-0862">Zinc</keyword>
<feature type="domain" description="C3H1-type" evidence="5">
    <location>
        <begin position="722"/>
        <end position="750"/>
    </location>
</feature>
<keyword evidence="7" id="KW-1185">Reference proteome</keyword>
<dbReference type="EMBL" id="CAUYUJ010020982">
    <property type="protein sequence ID" value="CAK0901798.1"/>
    <property type="molecule type" value="Genomic_DNA"/>
</dbReference>
<protein>
    <recommendedName>
        <fullName evidence="5">C3H1-type domain-containing protein</fullName>
    </recommendedName>
</protein>
<dbReference type="Proteomes" id="UP001189429">
    <property type="component" value="Unassembled WGS sequence"/>
</dbReference>
<keyword evidence="2 4" id="KW-0863">Zinc-finger</keyword>
<gene>
    <name evidence="6" type="ORF">PCOR1329_LOCUS78631</name>
</gene>
<sequence>MSDGDMAGSPAGAVAPPVKRRWGRAASCAALPAGMGEEGGDGFTCFLCLDALGNGIAKTWKGLLFHGGECFNAARACRRTLEKYQKALDVADKNASEDPTDWRNDVLLMKKAEGGRSRAESISRIKAKAAHVEKYWAQEDIKDKLFLNQRRYTSYAGHWDKVESDAASEDFDNELRRLESMGIKKFNEAGERCVLVADNPRQRGKAGVIESVASAMSGTEITAIQLLKEKAALREKIADAEQHVSGPWGICVRMTVADKKISAENRKYLDTVTADVVKKLSDAVTKARMLKETIDSTRASQLEETLASVESAVSLVSVEVAKAQEHMVAIGYLLKEEARRAEGRTKVVNRLVSGGFHKNFAKLQPGMLYSDKPPANAAVDPDAFDHKVISVWRKADVNSDAVQPATFEKYDLGESPWGAAAGTGSKGLCPWLASVKKEVFKYGPKSWPLPGVGCFVTVETPMVVELLAIEPLLTKGITLTDATGFLTTDDGKTYVEESVTPIKMNVGSLWVPYGYACLPLFTAFKPSEQCEGIAFAWVWHIFVKNWASELPSNVWQGIQNWNLKQLEAESAAMWKELENRLSDVSREKNKTIERMWKKHLASHFFYSKIAKAHDPTMYQKHMGRLVIINFTSPSFAMLCSWIFQDLSEGVVSLAAVQGHEENVSYCGRLAGPDPPLGHAPMILQASVPCRWAAQASEAMMMNPQDPLLALAPGESKELKGQFKKTKFCIYFKKKRTCRLGEWCPFAHTKEELKELPNLEKTRLCFAFLRGKCDDRNCRYAHGRKELRATDYFYKTELCHWWEAGSCK</sequence>
<comment type="caution">
    <text evidence="6">The sequence shown here is derived from an EMBL/GenBank/DDBJ whole genome shotgun (WGS) entry which is preliminary data.</text>
</comment>
<evidence type="ECO:0000256" key="3">
    <source>
        <dbReference type="ARBA" id="ARBA00022833"/>
    </source>
</evidence>
<dbReference type="Gene3D" id="3.30.1370.210">
    <property type="match status" value="1"/>
</dbReference>
<evidence type="ECO:0000256" key="2">
    <source>
        <dbReference type="ARBA" id="ARBA00022771"/>
    </source>
</evidence>
<evidence type="ECO:0000313" key="6">
    <source>
        <dbReference type="EMBL" id="CAK0901798.1"/>
    </source>
</evidence>
<dbReference type="SMART" id="SM00356">
    <property type="entry name" value="ZnF_C3H1"/>
    <property type="match status" value="2"/>
</dbReference>
<reference evidence="6" key="1">
    <citation type="submission" date="2023-10" db="EMBL/GenBank/DDBJ databases">
        <authorList>
            <person name="Chen Y."/>
            <person name="Shah S."/>
            <person name="Dougan E. K."/>
            <person name="Thang M."/>
            <person name="Chan C."/>
        </authorList>
    </citation>
    <scope>NUCLEOTIDE SEQUENCE [LARGE SCALE GENOMIC DNA]</scope>
</reference>
<name>A0ABN9XPH2_9DINO</name>
<feature type="zinc finger region" description="C3H1-type" evidence="4">
    <location>
        <begin position="722"/>
        <end position="750"/>
    </location>
</feature>